<dbReference type="EMBL" id="JAINUF010000021">
    <property type="protein sequence ID" value="KAJ8335072.1"/>
    <property type="molecule type" value="Genomic_DNA"/>
</dbReference>
<keyword evidence="3" id="KW-1185">Reference proteome</keyword>
<name>A0A9Q1ICZ3_SYNKA</name>
<dbReference type="OrthoDB" id="2112051at2759"/>
<proteinExistence type="predicted"/>
<evidence type="ECO:0000313" key="3">
    <source>
        <dbReference type="Proteomes" id="UP001152622"/>
    </source>
</evidence>
<feature type="domain" description="NXPE C-terminal" evidence="1">
    <location>
        <begin position="15"/>
        <end position="236"/>
    </location>
</feature>
<dbReference type="PANTHER" id="PTHR16165">
    <property type="entry name" value="NXPE FAMILY MEMBER"/>
    <property type="match status" value="1"/>
</dbReference>
<dbReference type="Proteomes" id="UP001152622">
    <property type="component" value="Chromosome 21"/>
</dbReference>
<reference evidence="2" key="1">
    <citation type="journal article" date="2023" name="Science">
        <title>Genome structures resolve the early diversification of teleost fishes.</title>
        <authorList>
            <person name="Parey E."/>
            <person name="Louis A."/>
            <person name="Montfort J."/>
            <person name="Bouchez O."/>
            <person name="Roques C."/>
            <person name="Iampietro C."/>
            <person name="Lluch J."/>
            <person name="Castinel A."/>
            <person name="Donnadieu C."/>
            <person name="Desvignes T."/>
            <person name="Floi Bucao C."/>
            <person name="Jouanno E."/>
            <person name="Wen M."/>
            <person name="Mejri S."/>
            <person name="Dirks R."/>
            <person name="Jansen H."/>
            <person name="Henkel C."/>
            <person name="Chen W.J."/>
            <person name="Zahm M."/>
            <person name="Cabau C."/>
            <person name="Klopp C."/>
            <person name="Thompson A.W."/>
            <person name="Robinson-Rechavi M."/>
            <person name="Braasch I."/>
            <person name="Lecointre G."/>
            <person name="Bobe J."/>
            <person name="Postlethwait J.H."/>
            <person name="Berthelot C."/>
            <person name="Roest Crollius H."/>
            <person name="Guiguen Y."/>
        </authorList>
    </citation>
    <scope>NUCLEOTIDE SEQUENCE</scope>
    <source>
        <strain evidence="2">WJC10195</strain>
    </source>
</reference>
<evidence type="ECO:0000313" key="2">
    <source>
        <dbReference type="EMBL" id="KAJ8335072.1"/>
    </source>
</evidence>
<dbReference type="PANTHER" id="PTHR16165:SF3">
    <property type="entry name" value="NXPE FAMILY MEMBER 1"/>
    <property type="match status" value="1"/>
</dbReference>
<dbReference type="SUPFAM" id="SSF52266">
    <property type="entry name" value="SGNH hydrolase"/>
    <property type="match status" value="1"/>
</dbReference>
<evidence type="ECO:0000259" key="1">
    <source>
        <dbReference type="Pfam" id="PF24536"/>
    </source>
</evidence>
<dbReference type="Pfam" id="PF24536">
    <property type="entry name" value="NXPE4_C"/>
    <property type="match status" value="1"/>
</dbReference>
<comment type="caution">
    <text evidence="2">The sequence shown here is derived from an EMBL/GenBank/DDBJ whole genome shotgun (WGS) entry which is preliminary data.</text>
</comment>
<sequence>MNSPFPGGYFYSNRWSSSFCQTDPFLSEVAITRCLKDKTIYILGDSTSRQWLEYLTRRLKGLRIVSGSRIQAYLALDVRNNITIRWLKHNHPWNSNWVSRVKAATIPEALDSIAVGGRQENVIVVIGFGLHFRPFPPEVFIRRLQSIRRAILRLHARSPQTPVVIKLENNLQFTASMLYSDWYGYMQNLAQRKVFEGLKVALVDAWDMTVAASSFIAHPNNVIVSNEVAVGLTFSCH</sequence>
<dbReference type="InterPro" id="IPR057106">
    <property type="entry name" value="NXPE4_C"/>
</dbReference>
<accession>A0A9Q1ICZ3</accession>
<dbReference type="AlphaFoldDB" id="A0A9Q1ICZ3"/>
<protein>
    <recommendedName>
        <fullName evidence="1">NXPE C-terminal domain-containing protein</fullName>
    </recommendedName>
</protein>
<organism evidence="2 3">
    <name type="scientific">Synaphobranchus kaupii</name>
    <name type="common">Kaup's arrowtooth eel</name>
    <dbReference type="NCBI Taxonomy" id="118154"/>
    <lineage>
        <taxon>Eukaryota</taxon>
        <taxon>Metazoa</taxon>
        <taxon>Chordata</taxon>
        <taxon>Craniata</taxon>
        <taxon>Vertebrata</taxon>
        <taxon>Euteleostomi</taxon>
        <taxon>Actinopterygii</taxon>
        <taxon>Neopterygii</taxon>
        <taxon>Teleostei</taxon>
        <taxon>Anguilliformes</taxon>
        <taxon>Synaphobranchidae</taxon>
        <taxon>Synaphobranchus</taxon>
    </lineage>
</organism>
<gene>
    <name evidence="2" type="ORF">SKAU_G00407110</name>
</gene>